<dbReference type="EMBL" id="JACAGB010000006">
    <property type="protein sequence ID" value="KAF6359299.1"/>
    <property type="molecule type" value="Genomic_DNA"/>
</dbReference>
<reference evidence="4 5" key="1">
    <citation type="journal article" date="2020" name="Nature">
        <title>Six reference-quality genomes reveal evolution of bat adaptations.</title>
        <authorList>
            <person name="Jebb D."/>
            <person name="Huang Z."/>
            <person name="Pippel M."/>
            <person name="Hughes G.M."/>
            <person name="Lavrichenko K."/>
            <person name="Devanna P."/>
            <person name="Winkler S."/>
            <person name="Jermiin L.S."/>
            <person name="Skirmuntt E.C."/>
            <person name="Katzourakis A."/>
            <person name="Burkitt-Gray L."/>
            <person name="Ray D.A."/>
            <person name="Sullivan K.A.M."/>
            <person name="Roscito J.G."/>
            <person name="Kirilenko B.M."/>
            <person name="Davalos L.M."/>
            <person name="Corthals A.P."/>
            <person name="Power M.L."/>
            <person name="Jones G."/>
            <person name="Ransome R.D."/>
            <person name="Dechmann D.K.N."/>
            <person name="Locatelli A.G."/>
            <person name="Puechmaille S.J."/>
            <person name="Fedrigo O."/>
            <person name="Jarvis E.D."/>
            <person name="Hiller M."/>
            <person name="Vernes S.C."/>
            <person name="Myers E.W."/>
            <person name="Teeling E.C."/>
        </authorList>
    </citation>
    <scope>NUCLEOTIDE SEQUENCE [LARGE SCALE GENOMIC DNA]</scope>
    <source>
        <strain evidence="4">MPipKuh1</strain>
        <tissue evidence="4">Flight muscle</tissue>
    </source>
</reference>
<dbReference type="Proteomes" id="UP000558488">
    <property type="component" value="Unassembled WGS sequence"/>
</dbReference>
<comment type="caution">
    <text evidence="4">The sequence shown here is derived from an EMBL/GenBank/DDBJ whole genome shotgun (WGS) entry which is preliminary data.</text>
</comment>
<feature type="domain" description="WAP" evidence="3">
    <location>
        <begin position="28"/>
        <end position="75"/>
    </location>
</feature>
<dbReference type="SUPFAM" id="SSF57256">
    <property type="entry name" value="Elafin-like"/>
    <property type="match status" value="1"/>
</dbReference>
<dbReference type="AlphaFoldDB" id="A0A7J7YBH6"/>
<evidence type="ECO:0000313" key="4">
    <source>
        <dbReference type="EMBL" id="KAF6359299.1"/>
    </source>
</evidence>
<keyword evidence="5" id="KW-1185">Reference proteome</keyword>
<proteinExistence type="predicted"/>
<keyword evidence="2" id="KW-0732">Signal</keyword>
<dbReference type="Pfam" id="PF00095">
    <property type="entry name" value="WAP"/>
    <property type="match status" value="1"/>
</dbReference>
<keyword evidence="1" id="KW-1015">Disulfide bond</keyword>
<dbReference type="PANTHER" id="PTHR47769:SF1">
    <property type="entry name" value="WAP FOUR-DISULFIDE CORE DOMAIN PROTEIN 8"/>
    <property type="match status" value="1"/>
</dbReference>
<dbReference type="InterPro" id="IPR036645">
    <property type="entry name" value="Elafin-like_sf"/>
</dbReference>
<evidence type="ECO:0000256" key="2">
    <source>
        <dbReference type="SAM" id="SignalP"/>
    </source>
</evidence>
<evidence type="ECO:0000256" key="1">
    <source>
        <dbReference type="ARBA" id="ARBA00023157"/>
    </source>
</evidence>
<feature type="chain" id="PRO_5029834659" description="WAP domain-containing protein" evidence="2">
    <location>
        <begin position="27"/>
        <end position="79"/>
    </location>
</feature>
<dbReference type="GO" id="GO:0030414">
    <property type="term" value="F:peptidase inhibitor activity"/>
    <property type="evidence" value="ECO:0007669"/>
    <property type="project" value="InterPro"/>
</dbReference>
<accession>A0A7J7YBH6</accession>
<feature type="signal peptide" evidence="2">
    <location>
        <begin position="1"/>
        <end position="26"/>
    </location>
</feature>
<organism evidence="4 5">
    <name type="scientific">Pipistrellus kuhlii</name>
    <name type="common">Kuhl's pipistrelle</name>
    <dbReference type="NCBI Taxonomy" id="59472"/>
    <lineage>
        <taxon>Eukaryota</taxon>
        <taxon>Metazoa</taxon>
        <taxon>Chordata</taxon>
        <taxon>Craniata</taxon>
        <taxon>Vertebrata</taxon>
        <taxon>Euteleostomi</taxon>
        <taxon>Mammalia</taxon>
        <taxon>Eutheria</taxon>
        <taxon>Laurasiatheria</taxon>
        <taxon>Chiroptera</taxon>
        <taxon>Yangochiroptera</taxon>
        <taxon>Vespertilionidae</taxon>
        <taxon>Pipistrellus</taxon>
    </lineage>
</organism>
<gene>
    <name evidence="4" type="ORF">mPipKuh1_018824</name>
</gene>
<dbReference type="GO" id="GO:0005576">
    <property type="term" value="C:extracellular region"/>
    <property type="evidence" value="ECO:0007669"/>
    <property type="project" value="InterPro"/>
</dbReference>
<dbReference type="PRINTS" id="PR00003">
    <property type="entry name" value="4DISULPHCORE"/>
</dbReference>
<dbReference type="PROSITE" id="PS51390">
    <property type="entry name" value="WAP"/>
    <property type="match status" value="1"/>
</dbReference>
<name>A0A7J7YBH6_PIPKU</name>
<evidence type="ECO:0000259" key="3">
    <source>
        <dbReference type="PROSITE" id="PS51390"/>
    </source>
</evidence>
<evidence type="ECO:0000313" key="5">
    <source>
        <dbReference type="Proteomes" id="UP000558488"/>
    </source>
</evidence>
<protein>
    <recommendedName>
        <fullName evidence="3">WAP domain-containing protein</fullName>
    </recommendedName>
</protein>
<dbReference type="SMART" id="SM00217">
    <property type="entry name" value="WAP"/>
    <property type="match status" value="1"/>
</dbReference>
<sequence>MRQSSLSTLTGIFLLLCLHMARPEMGKNVEKPGICPEFTIHCPFTMISLCWRDKGCKEDMKCCFYNCRKQCMTPWLSLD</sequence>
<dbReference type="PANTHER" id="PTHR47769">
    <property type="entry name" value="WAP FOUR-DISULFIDE CORE DOMAIN PROTEIN 8"/>
    <property type="match status" value="1"/>
</dbReference>
<dbReference type="InterPro" id="IPR008197">
    <property type="entry name" value="WAP_dom"/>
</dbReference>
<dbReference type="Gene3D" id="4.10.75.10">
    <property type="entry name" value="Elafin-like"/>
    <property type="match status" value="1"/>
</dbReference>